<dbReference type="GO" id="GO:0005524">
    <property type="term" value="F:ATP binding"/>
    <property type="evidence" value="ECO:0007669"/>
    <property type="project" value="UniProtKB-KW"/>
</dbReference>
<evidence type="ECO:0000256" key="1">
    <source>
        <dbReference type="ARBA" id="ARBA00022741"/>
    </source>
</evidence>
<feature type="compositionally biased region" description="Basic residues" evidence="3">
    <location>
        <begin position="66"/>
        <end position="81"/>
    </location>
</feature>
<name>A0A150G6Q1_GONPE</name>
<dbReference type="PANTHER" id="PTHR44329">
    <property type="entry name" value="SERINE/THREONINE-PROTEIN KINASE TNNI3K-RELATED"/>
    <property type="match status" value="1"/>
</dbReference>
<dbReference type="PROSITE" id="PS50011">
    <property type="entry name" value="PROTEIN_KINASE_DOM"/>
    <property type="match status" value="1"/>
</dbReference>
<evidence type="ECO:0000313" key="6">
    <source>
        <dbReference type="Proteomes" id="UP000075714"/>
    </source>
</evidence>
<gene>
    <name evidence="5" type="ORF">GPECTOR_53g108</name>
</gene>
<dbReference type="SMART" id="SM00220">
    <property type="entry name" value="S_TKc"/>
    <property type="match status" value="1"/>
</dbReference>
<dbReference type="GO" id="GO:0004674">
    <property type="term" value="F:protein serine/threonine kinase activity"/>
    <property type="evidence" value="ECO:0007669"/>
    <property type="project" value="TreeGrafter"/>
</dbReference>
<dbReference type="InterPro" id="IPR000719">
    <property type="entry name" value="Prot_kinase_dom"/>
</dbReference>
<dbReference type="OrthoDB" id="562728at2759"/>
<sequence length="602" mass="61865">MFERERVYGTLVWQVGAREKELQALISIAFSLEQQVAVIAALSPNAKAAAPTTAVPTANGFSQQQQHHHHHHQHGKARSAHPSRSAVVPVTGSHPAKRSDHTSPTSPQPPHSSATHAARLKQLVYDFAVSGSCVGGGDGAGGAGGADGALFDLPTLNPLQPQSGRATLMHHYLGHNPKPPGPGMPSVWHVECGGVNGSGEHQAGSRRRAYVVKVHPCHSIRAQAAWEQASWRPQSTGSGVVADLTPVGVALREGANAAHINDQCASATSTLALSTAVSFPVAAAGSGPAAAASAGWSSRLAPPPPPSSSSSPAWAREPVLPPEAVFVRPCSLVGTQLDAGHDEEVVLVYRHCEGGDAYGWAARVAADAARAAAAGALSLNQAAGQVAVGILRMAFDLLEAVAALHAAGWVHGDIKPENAVVDLERGRGLVLIDTAGAAQLAPASGGWARGAGIFTRDYAAPEQLSGSDPWRGQPSDVYSVGIFVRAVVDEAAESFAQEVLASWRQAQQPWSQASAPREAGSGGGGGASRLPVPGAAAAAAVPSWAADAVAQQARAAVLGAAARVGLEAVFQRCTAWNPCERPGIGQVLEGLRLVVDAIERAR</sequence>
<dbReference type="SUPFAM" id="SSF56112">
    <property type="entry name" value="Protein kinase-like (PK-like)"/>
    <property type="match status" value="1"/>
</dbReference>
<accession>A0A150G6Q1</accession>
<reference evidence="6" key="1">
    <citation type="journal article" date="2016" name="Nat. Commun.">
        <title>The Gonium pectorale genome demonstrates co-option of cell cycle regulation during the evolution of multicellularity.</title>
        <authorList>
            <person name="Hanschen E.R."/>
            <person name="Marriage T.N."/>
            <person name="Ferris P.J."/>
            <person name="Hamaji T."/>
            <person name="Toyoda A."/>
            <person name="Fujiyama A."/>
            <person name="Neme R."/>
            <person name="Noguchi H."/>
            <person name="Minakuchi Y."/>
            <person name="Suzuki M."/>
            <person name="Kawai-Toyooka H."/>
            <person name="Smith D.R."/>
            <person name="Sparks H."/>
            <person name="Anderson J."/>
            <person name="Bakaric R."/>
            <person name="Luria V."/>
            <person name="Karger A."/>
            <person name="Kirschner M.W."/>
            <person name="Durand P.M."/>
            <person name="Michod R.E."/>
            <person name="Nozaki H."/>
            <person name="Olson B.J."/>
        </authorList>
    </citation>
    <scope>NUCLEOTIDE SEQUENCE [LARGE SCALE GENOMIC DNA]</scope>
    <source>
        <strain evidence="6">NIES-2863</strain>
    </source>
</reference>
<keyword evidence="2" id="KW-0067">ATP-binding</keyword>
<dbReference type="Gene3D" id="1.10.510.10">
    <property type="entry name" value="Transferase(Phosphotransferase) domain 1"/>
    <property type="match status" value="1"/>
</dbReference>
<feature type="domain" description="Protein kinase" evidence="4">
    <location>
        <begin position="278"/>
        <end position="594"/>
    </location>
</feature>
<keyword evidence="1" id="KW-0547">Nucleotide-binding</keyword>
<evidence type="ECO:0000259" key="4">
    <source>
        <dbReference type="PROSITE" id="PS50011"/>
    </source>
</evidence>
<dbReference type="InterPro" id="IPR011009">
    <property type="entry name" value="Kinase-like_dom_sf"/>
</dbReference>
<evidence type="ECO:0000313" key="5">
    <source>
        <dbReference type="EMBL" id="KXZ45522.1"/>
    </source>
</evidence>
<dbReference type="STRING" id="33097.A0A150G6Q1"/>
<dbReference type="InterPro" id="IPR051681">
    <property type="entry name" value="Ser/Thr_Kinases-Pseudokinases"/>
</dbReference>
<dbReference type="Proteomes" id="UP000075714">
    <property type="component" value="Unassembled WGS sequence"/>
</dbReference>
<comment type="caution">
    <text evidence="5">The sequence shown here is derived from an EMBL/GenBank/DDBJ whole genome shotgun (WGS) entry which is preliminary data.</text>
</comment>
<organism evidence="5 6">
    <name type="scientific">Gonium pectorale</name>
    <name type="common">Green alga</name>
    <dbReference type="NCBI Taxonomy" id="33097"/>
    <lineage>
        <taxon>Eukaryota</taxon>
        <taxon>Viridiplantae</taxon>
        <taxon>Chlorophyta</taxon>
        <taxon>core chlorophytes</taxon>
        <taxon>Chlorophyceae</taxon>
        <taxon>CS clade</taxon>
        <taxon>Chlamydomonadales</taxon>
        <taxon>Volvocaceae</taxon>
        <taxon>Gonium</taxon>
    </lineage>
</organism>
<evidence type="ECO:0000256" key="2">
    <source>
        <dbReference type="ARBA" id="ARBA00022840"/>
    </source>
</evidence>
<dbReference type="AlphaFoldDB" id="A0A150G6Q1"/>
<dbReference type="EMBL" id="LSYV01000054">
    <property type="protein sequence ID" value="KXZ45522.1"/>
    <property type="molecule type" value="Genomic_DNA"/>
</dbReference>
<proteinExistence type="predicted"/>
<dbReference type="PANTHER" id="PTHR44329:SF298">
    <property type="entry name" value="MIXED LINEAGE KINASE DOMAIN-LIKE PROTEIN"/>
    <property type="match status" value="1"/>
</dbReference>
<protein>
    <recommendedName>
        <fullName evidence="4">Protein kinase domain-containing protein</fullName>
    </recommendedName>
</protein>
<evidence type="ECO:0000256" key="3">
    <source>
        <dbReference type="SAM" id="MobiDB-lite"/>
    </source>
</evidence>
<feature type="region of interest" description="Disordered" evidence="3">
    <location>
        <begin position="293"/>
        <end position="315"/>
    </location>
</feature>
<feature type="region of interest" description="Disordered" evidence="3">
    <location>
        <begin position="59"/>
        <end position="115"/>
    </location>
</feature>
<keyword evidence="6" id="KW-1185">Reference proteome</keyword>
<dbReference type="Pfam" id="PF00069">
    <property type="entry name" value="Pkinase"/>
    <property type="match status" value="1"/>
</dbReference>